<evidence type="ECO:0000313" key="1">
    <source>
        <dbReference type="EMBL" id="GHA12055.1"/>
    </source>
</evidence>
<proteinExistence type="predicted"/>
<dbReference type="AlphaFoldDB" id="A0A918RX61"/>
<accession>A0A918RX61</accession>
<comment type="caution">
    <text evidence="1">The sequence shown here is derived from an EMBL/GenBank/DDBJ whole genome shotgun (WGS) entry which is preliminary data.</text>
</comment>
<protein>
    <recommendedName>
        <fullName evidence="3">DUF1565 domain-containing protein</fullName>
    </recommendedName>
</protein>
<dbReference type="RefSeq" id="WP_189400998.1">
    <property type="nucleotide sequence ID" value="NZ_BMXA01000003.1"/>
</dbReference>
<reference evidence="1" key="1">
    <citation type="journal article" date="2014" name="Int. J. Syst. Evol. Microbiol.">
        <title>Complete genome sequence of Corynebacterium casei LMG S-19264T (=DSM 44701T), isolated from a smear-ripened cheese.</title>
        <authorList>
            <consortium name="US DOE Joint Genome Institute (JGI-PGF)"/>
            <person name="Walter F."/>
            <person name="Albersmeier A."/>
            <person name="Kalinowski J."/>
            <person name="Ruckert C."/>
        </authorList>
    </citation>
    <scope>NUCLEOTIDE SEQUENCE</scope>
    <source>
        <strain evidence="1">KCTC 12711</strain>
    </source>
</reference>
<sequence length="497" mass="53470">MRTGFAGWRWIVGGVLWLVVGTFASAQTFYVATSGSDLPANGSAQNPWKSISYAFDQVPDGATILVSPGLYSGRVRLDRQFNNGITIRSSLPYQARLRHDDGAVVICYTCAGVTLEGFDIAHAASNTGALVIQIQTTQVSRVTLRDNIIHDSTNNDLLKINNGAREVLVEGNMFYNQQGSDEHIDVNSVENVTIRDNIFFNTRSQSSTSSFIVIKDSNGSSDGILGSRQIRVQRNVLFNWQGSDGQSFIRVGEDGTANYEAQDVLIENNLMLGNSSRMQRSALTVQGSRDVTFRFNTVVGDLPSRSFAARLLAVGSNQANQNIQLNNNIWSDPSGSMGSEGFTGADVFDAPTGDNASVVLQRNLYFNGGQAIPADTSQAVRFSQDAQRIVANPQLPALSGVPMPSYNGSSFNGGFNNIRAVFVHLVNRYGRPSQNSVVVNGGLVAGAPQVDILGALRDAQPDIGAVEVGATTPRPPVNRGPSKFLPSWIMILLDEAG</sequence>
<keyword evidence="2" id="KW-1185">Reference proteome</keyword>
<evidence type="ECO:0008006" key="3">
    <source>
        <dbReference type="Google" id="ProtNLM"/>
    </source>
</evidence>
<dbReference type="SUPFAM" id="SSF51126">
    <property type="entry name" value="Pectin lyase-like"/>
    <property type="match status" value="1"/>
</dbReference>
<dbReference type="Proteomes" id="UP000614811">
    <property type="component" value="Unassembled WGS sequence"/>
</dbReference>
<reference evidence="1" key="2">
    <citation type="submission" date="2020-09" db="EMBL/GenBank/DDBJ databases">
        <authorList>
            <person name="Sun Q."/>
            <person name="Kim S."/>
        </authorList>
    </citation>
    <scope>NUCLEOTIDE SEQUENCE</scope>
    <source>
        <strain evidence="1">KCTC 12711</strain>
    </source>
</reference>
<name>A0A918RX61_9GAMM</name>
<organism evidence="1 2">
    <name type="scientific">Arenicella chitinivorans</name>
    <dbReference type="NCBI Taxonomy" id="1329800"/>
    <lineage>
        <taxon>Bacteria</taxon>
        <taxon>Pseudomonadati</taxon>
        <taxon>Pseudomonadota</taxon>
        <taxon>Gammaproteobacteria</taxon>
        <taxon>Arenicellales</taxon>
        <taxon>Arenicellaceae</taxon>
        <taxon>Arenicella</taxon>
    </lineage>
</organism>
<dbReference type="InterPro" id="IPR011050">
    <property type="entry name" value="Pectin_lyase_fold/virulence"/>
</dbReference>
<gene>
    <name evidence="1" type="ORF">GCM10008090_22370</name>
</gene>
<evidence type="ECO:0000313" key="2">
    <source>
        <dbReference type="Proteomes" id="UP000614811"/>
    </source>
</evidence>
<dbReference type="Gene3D" id="2.160.20.10">
    <property type="entry name" value="Single-stranded right-handed beta-helix, Pectin lyase-like"/>
    <property type="match status" value="1"/>
</dbReference>
<dbReference type="EMBL" id="BMXA01000003">
    <property type="protein sequence ID" value="GHA12055.1"/>
    <property type="molecule type" value="Genomic_DNA"/>
</dbReference>
<dbReference type="InterPro" id="IPR012334">
    <property type="entry name" value="Pectin_lyas_fold"/>
</dbReference>